<comment type="caution">
    <text evidence="2">The sequence shown here is derived from an EMBL/GenBank/DDBJ whole genome shotgun (WGS) entry which is preliminary data.</text>
</comment>
<dbReference type="Proteomes" id="UP000271974">
    <property type="component" value="Unassembled WGS sequence"/>
</dbReference>
<feature type="signal peptide" evidence="1">
    <location>
        <begin position="1"/>
        <end position="17"/>
    </location>
</feature>
<protein>
    <submittedName>
        <fullName evidence="2">Uncharacterized protein</fullName>
    </submittedName>
</protein>
<reference evidence="2 3" key="1">
    <citation type="submission" date="2019-01" db="EMBL/GenBank/DDBJ databases">
        <title>A draft genome assembly of the solar-powered sea slug Elysia chlorotica.</title>
        <authorList>
            <person name="Cai H."/>
            <person name="Li Q."/>
            <person name="Fang X."/>
            <person name="Li J."/>
            <person name="Curtis N.E."/>
            <person name="Altenburger A."/>
            <person name="Shibata T."/>
            <person name="Feng M."/>
            <person name="Maeda T."/>
            <person name="Schwartz J.A."/>
            <person name="Shigenobu S."/>
            <person name="Lundholm N."/>
            <person name="Nishiyama T."/>
            <person name="Yang H."/>
            <person name="Hasebe M."/>
            <person name="Li S."/>
            <person name="Pierce S.K."/>
            <person name="Wang J."/>
        </authorList>
    </citation>
    <scope>NUCLEOTIDE SEQUENCE [LARGE SCALE GENOMIC DNA]</scope>
    <source>
        <strain evidence="2">EC2010</strain>
        <tissue evidence="2">Whole organism of an adult</tissue>
    </source>
</reference>
<dbReference type="EMBL" id="RQTK01000111">
    <property type="protein sequence ID" value="RUS87423.1"/>
    <property type="molecule type" value="Genomic_DNA"/>
</dbReference>
<keyword evidence="3" id="KW-1185">Reference proteome</keyword>
<keyword evidence="1" id="KW-0732">Signal</keyword>
<evidence type="ECO:0000313" key="2">
    <source>
        <dbReference type="EMBL" id="RUS87423.1"/>
    </source>
</evidence>
<organism evidence="2 3">
    <name type="scientific">Elysia chlorotica</name>
    <name type="common">Eastern emerald elysia</name>
    <name type="synonym">Sea slug</name>
    <dbReference type="NCBI Taxonomy" id="188477"/>
    <lineage>
        <taxon>Eukaryota</taxon>
        <taxon>Metazoa</taxon>
        <taxon>Spiralia</taxon>
        <taxon>Lophotrochozoa</taxon>
        <taxon>Mollusca</taxon>
        <taxon>Gastropoda</taxon>
        <taxon>Heterobranchia</taxon>
        <taxon>Euthyneura</taxon>
        <taxon>Panpulmonata</taxon>
        <taxon>Sacoglossa</taxon>
        <taxon>Placobranchoidea</taxon>
        <taxon>Plakobranchidae</taxon>
        <taxon>Elysia</taxon>
    </lineage>
</organism>
<feature type="chain" id="PRO_5019095355" evidence="1">
    <location>
        <begin position="18"/>
        <end position="194"/>
    </location>
</feature>
<sequence length="194" mass="20804">MMKLVVAAVVLLVATEGALVKRQDDNSTIAVPPNPTNTPPKANTTDAVTMMVTSDAPDVTDDVVGNTTVPVEPVTTNNTDTSTFVTSVVTETSTTPVATTTDTTPLPCQLASDKIAAVFSFTQTPEFKELSQNEQIVVYELLAAGENCKMKDFITAKTAERIFRLLTDLPLKRVYTFVSFVSESLANEGVIVPE</sequence>
<dbReference type="OrthoDB" id="6154316at2759"/>
<evidence type="ECO:0000313" key="3">
    <source>
        <dbReference type="Proteomes" id="UP000271974"/>
    </source>
</evidence>
<evidence type="ECO:0000256" key="1">
    <source>
        <dbReference type="SAM" id="SignalP"/>
    </source>
</evidence>
<proteinExistence type="predicted"/>
<gene>
    <name evidence="2" type="ORF">EGW08_004798</name>
</gene>
<dbReference type="AlphaFoldDB" id="A0A433U0S4"/>
<name>A0A433U0S4_ELYCH</name>
<accession>A0A433U0S4</accession>